<dbReference type="GO" id="GO:0005886">
    <property type="term" value="C:plasma membrane"/>
    <property type="evidence" value="ECO:0007669"/>
    <property type="project" value="UniProtKB-SubCell"/>
</dbReference>
<feature type="transmembrane region" description="Helical" evidence="15">
    <location>
        <begin position="79"/>
        <end position="97"/>
    </location>
</feature>
<dbReference type="GO" id="GO:0098719">
    <property type="term" value="P:sodium ion import across plasma membrane"/>
    <property type="evidence" value="ECO:0007669"/>
    <property type="project" value="TreeGrafter"/>
</dbReference>
<dbReference type="PANTHER" id="PTHR10110">
    <property type="entry name" value="SODIUM/HYDROGEN EXCHANGER"/>
    <property type="match status" value="1"/>
</dbReference>
<dbReference type="GO" id="GO:0015385">
    <property type="term" value="F:sodium:proton antiporter activity"/>
    <property type="evidence" value="ECO:0007669"/>
    <property type="project" value="InterPro"/>
</dbReference>
<dbReference type="PRINTS" id="PR01084">
    <property type="entry name" value="NAHEXCHNGR"/>
</dbReference>
<dbReference type="RefSeq" id="XP_022438405.1">
    <property type="nucleotide sequence ID" value="XM_022582697.1"/>
</dbReference>
<dbReference type="InterPro" id="IPR002090">
    <property type="entry name" value="NHE-6/7/9"/>
</dbReference>
<evidence type="ECO:0000256" key="6">
    <source>
        <dbReference type="ARBA" id="ARBA00022692"/>
    </source>
</evidence>
<name>A0A2Y9NWL6_DELLE</name>
<accession>A0A2Y9NWL6</accession>
<keyword evidence="11 15" id="KW-0472">Membrane</keyword>
<keyword evidence="17" id="KW-1185">Reference proteome</keyword>
<feature type="transmembrane region" description="Helical" evidence="15">
    <location>
        <begin position="6"/>
        <end position="24"/>
    </location>
</feature>
<feature type="transmembrane region" description="Helical" evidence="15">
    <location>
        <begin position="109"/>
        <end position="132"/>
    </location>
</feature>
<comment type="subcellular location">
    <subcellularLocation>
        <location evidence="2">Cell membrane</location>
        <topology evidence="2">Multi-pass membrane protein</topology>
    </subcellularLocation>
    <subcellularLocation>
        <location evidence="1">Recycling endosome membrane</location>
        <topology evidence="1">Multi-pass membrane protein</topology>
    </subcellularLocation>
</comment>
<dbReference type="NCBIfam" id="TIGR00840">
    <property type="entry name" value="b_cpa1"/>
    <property type="match status" value="1"/>
</dbReference>
<sequence>MTFDPEIFFNVLLPPIIFHAGYSLKKRHFFQNLGSILTYAFLGTAISCIVIGLIMYGFVKAMVYADQLKNGDFHFTDCLFFGSLMSATDPVTVLAIFHELHVDPDLYTLLFGESVLNDAVAIVLTYSISIYSPKENPNAFDAAAFFQSVGNFLGIFAGSFAMGSAYAVVTALLTKFTKLCEFPMLETGLFFLLSWSAFLSAEAAGLTGIVAVLFCGVTQAHYTYNNLSLDSKMRTKQLFEFMNFLAENVIFCYMGLALFTFQNHIFNALFILGAFLAIFVARACNIYPLSFLLNLGRKHKIPWNFQHIMMFSGLRGAIAFALAIRNTESQPKQMMFTTTLLLVFFTVWVFGGGTTPMLTWLQIRVGVDPDEDQKEPSSHQEANNSGKSTTKTETAWLFRMWYSFDHKYLKPILTHSGPPLTTTLPEWCGPISRLLTSPQAYGEQLKEDDVECIVNQDELAMNYQEQATSPCSPPARPGLDQKASPQTPSKENIYEGDLGLGGYGLKLEQTPGQSQLN</sequence>
<dbReference type="Proteomes" id="UP000248483">
    <property type="component" value="Unplaced"/>
</dbReference>
<feature type="transmembrane region" description="Helical" evidence="15">
    <location>
        <begin position="188"/>
        <end position="221"/>
    </location>
</feature>
<evidence type="ECO:0000256" key="2">
    <source>
        <dbReference type="ARBA" id="ARBA00004651"/>
    </source>
</evidence>
<dbReference type="CTD" id="285195"/>
<dbReference type="PANTHER" id="PTHR10110:SF61">
    <property type="entry name" value="SODIUM_HYDROGEN EXCHANGER 9"/>
    <property type="match status" value="1"/>
</dbReference>
<dbReference type="InterPro" id="IPR004709">
    <property type="entry name" value="NaH_exchanger"/>
</dbReference>
<keyword evidence="5" id="KW-1003">Cell membrane</keyword>
<keyword evidence="10 13" id="KW-0406">Ion transport</keyword>
<comment type="similarity">
    <text evidence="3 13">Belongs to the monovalent cation:proton antiporter 1 (CPA1) transporter (TC 2.A.36) family.</text>
</comment>
<feature type="transmembrane region" description="Helical" evidence="15">
    <location>
        <begin position="268"/>
        <end position="293"/>
    </location>
</feature>
<feature type="transmembrane region" description="Helical" evidence="15">
    <location>
        <begin position="241"/>
        <end position="261"/>
    </location>
</feature>
<evidence type="ECO:0000256" key="9">
    <source>
        <dbReference type="ARBA" id="ARBA00023053"/>
    </source>
</evidence>
<feature type="transmembrane region" description="Helical" evidence="15">
    <location>
        <begin position="152"/>
        <end position="176"/>
    </location>
</feature>
<feature type="region of interest" description="Disordered" evidence="14">
    <location>
        <begin position="464"/>
        <end position="497"/>
    </location>
</feature>
<keyword evidence="6 13" id="KW-0812">Transmembrane</keyword>
<dbReference type="InterPro" id="IPR006153">
    <property type="entry name" value="Cation/H_exchanger_TM"/>
</dbReference>
<keyword evidence="4 13" id="KW-0813">Transport</keyword>
<keyword evidence="12 13" id="KW-0739">Sodium transport</keyword>
<keyword evidence="13" id="KW-0050">Antiport</keyword>
<evidence type="ECO:0000256" key="8">
    <source>
        <dbReference type="ARBA" id="ARBA00022989"/>
    </source>
</evidence>
<evidence type="ECO:0000259" key="16">
    <source>
        <dbReference type="Pfam" id="PF00999"/>
    </source>
</evidence>
<gene>
    <name evidence="18" type="primary">SLC9A9</name>
</gene>
<dbReference type="GO" id="GO:0051453">
    <property type="term" value="P:regulation of intracellular pH"/>
    <property type="evidence" value="ECO:0007669"/>
    <property type="project" value="TreeGrafter"/>
</dbReference>
<evidence type="ECO:0000256" key="12">
    <source>
        <dbReference type="ARBA" id="ARBA00023201"/>
    </source>
</evidence>
<dbReference type="AlphaFoldDB" id="A0A2Y9NWL6"/>
<evidence type="ECO:0000313" key="18">
    <source>
        <dbReference type="RefSeq" id="XP_022438405.1"/>
    </source>
</evidence>
<organism evidence="17 18">
    <name type="scientific">Delphinapterus leucas</name>
    <name type="common">Beluga whale</name>
    <dbReference type="NCBI Taxonomy" id="9749"/>
    <lineage>
        <taxon>Eukaryota</taxon>
        <taxon>Metazoa</taxon>
        <taxon>Chordata</taxon>
        <taxon>Craniata</taxon>
        <taxon>Vertebrata</taxon>
        <taxon>Euteleostomi</taxon>
        <taxon>Mammalia</taxon>
        <taxon>Eutheria</taxon>
        <taxon>Laurasiatheria</taxon>
        <taxon>Artiodactyla</taxon>
        <taxon>Whippomorpha</taxon>
        <taxon>Cetacea</taxon>
        <taxon>Odontoceti</taxon>
        <taxon>Monodontidae</taxon>
        <taxon>Delphinapterus</taxon>
    </lineage>
</organism>
<feature type="domain" description="Cation/H+ exchanger transmembrane" evidence="16">
    <location>
        <begin position="3"/>
        <end position="360"/>
    </location>
</feature>
<feature type="transmembrane region" description="Helical" evidence="15">
    <location>
        <begin position="305"/>
        <end position="324"/>
    </location>
</feature>
<dbReference type="PRINTS" id="PR01088">
    <property type="entry name" value="NAHEXCHNGR6"/>
</dbReference>
<feature type="transmembrane region" description="Helical" evidence="15">
    <location>
        <begin position="36"/>
        <end position="59"/>
    </location>
</feature>
<keyword evidence="9" id="KW-0915">Sodium</keyword>
<dbReference type="GO" id="GO:0055038">
    <property type="term" value="C:recycling endosome membrane"/>
    <property type="evidence" value="ECO:0007669"/>
    <property type="project" value="UniProtKB-SubCell"/>
</dbReference>
<evidence type="ECO:0000313" key="17">
    <source>
        <dbReference type="Proteomes" id="UP000248483"/>
    </source>
</evidence>
<dbReference type="GO" id="GO:0015386">
    <property type="term" value="F:potassium:proton antiporter activity"/>
    <property type="evidence" value="ECO:0007669"/>
    <property type="project" value="TreeGrafter"/>
</dbReference>
<dbReference type="Pfam" id="PF00999">
    <property type="entry name" value="Na_H_Exchanger"/>
    <property type="match status" value="1"/>
</dbReference>
<evidence type="ECO:0000256" key="13">
    <source>
        <dbReference type="RuleBase" id="RU003722"/>
    </source>
</evidence>
<keyword evidence="7" id="KW-0967">Endosome</keyword>
<evidence type="ECO:0000256" key="15">
    <source>
        <dbReference type="SAM" id="Phobius"/>
    </source>
</evidence>
<reference evidence="18" key="1">
    <citation type="submission" date="2025-08" db="UniProtKB">
        <authorList>
            <consortium name="RefSeq"/>
        </authorList>
    </citation>
    <scope>IDENTIFICATION</scope>
    <source>
        <tissue evidence="18">Blood</tissue>
    </source>
</reference>
<evidence type="ECO:0000256" key="5">
    <source>
        <dbReference type="ARBA" id="ARBA00022475"/>
    </source>
</evidence>
<proteinExistence type="inferred from homology"/>
<feature type="transmembrane region" description="Helical" evidence="15">
    <location>
        <begin position="336"/>
        <end position="361"/>
    </location>
</feature>
<evidence type="ECO:0000256" key="3">
    <source>
        <dbReference type="ARBA" id="ARBA00007367"/>
    </source>
</evidence>
<dbReference type="InterPro" id="IPR018422">
    <property type="entry name" value="Cation/H_exchanger_CPA1"/>
</dbReference>
<evidence type="ECO:0000256" key="10">
    <source>
        <dbReference type="ARBA" id="ARBA00023065"/>
    </source>
</evidence>
<evidence type="ECO:0000256" key="11">
    <source>
        <dbReference type="ARBA" id="ARBA00023136"/>
    </source>
</evidence>
<evidence type="ECO:0000256" key="4">
    <source>
        <dbReference type="ARBA" id="ARBA00022448"/>
    </source>
</evidence>
<evidence type="ECO:0000256" key="14">
    <source>
        <dbReference type="SAM" id="MobiDB-lite"/>
    </source>
</evidence>
<evidence type="ECO:0000256" key="7">
    <source>
        <dbReference type="ARBA" id="ARBA00022753"/>
    </source>
</evidence>
<keyword evidence="8 15" id="KW-1133">Transmembrane helix</keyword>
<protein>
    <recommendedName>
        <fullName evidence="13">Sodium/hydrogen exchanger</fullName>
    </recommendedName>
</protein>
<evidence type="ECO:0000256" key="1">
    <source>
        <dbReference type="ARBA" id="ARBA00004195"/>
    </source>
</evidence>
<dbReference type="GeneID" id="111179275"/>
<dbReference type="Gene3D" id="6.10.140.1330">
    <property type="match status" value="1"/>
</dbReference>